<dbReference type="Proteomes" id="UP000681526">
    <property type="component" value="Unassembled WGS sequence"/>
</dbReference>
<dbReference type="Gene3D" id="3.40.50.720">
    <property type="entry name" value="NAD(P)-binding Rossmann-like Domain"/>
    <property type="match status" value="1"/>
</dbReference>
<dbReference type="SUPFAM" id="SSF51735">
    <property type="entry name" value="NAD(P)-binding Rossmann-fold domains"/>
    <property type="match status" value="1"/>
</dbReference>
<dbReference type="PANTHER" id="PTHR45033:SF2">
    <property type="entry name" value="ZINC-TYPE ALCOHOL DEHYDROGENASE-LIKE PROTEIN C1773.06C"/>
    <property type="match status" value="1"/>
</dbReference>
<comment type="caution">
    <text evidence="2">The sequence shown here is derived from an EMBL/GenBank/DDBJ whole genome shotgun (WGS) entry which is preliminary data.</text>
</comment>
<accession>A0ABN7RK45</accession>
<evidence type="ECO:0000313" key="2">
    <source>
        <dbReference type="EMBL" id="CAG5079597.1"/>
    </source>
</evidence>
<dbReference type="InterPro" id="IPR052711">
    <property type="entry name" value="Zinc_ADH-like"/>
</dbReference>
<dbReference type="InterPro" id="IPR013149">
    <property type="entry name" value="ADH-like_C"/>
</dbReference>
<name>A0ABN7RK45_THEXY</name>
<reference evidence="2 3" key="1">
    <citation type="submission" date="2021-04" db="EMBL/GenBank/DDBJ databases">
        <authorList>
            <person name="Rakotoarivonina H."/>
        </authorList>
    </citation>
    <scope>NUCLEOTIDE SEQUENCE [LARGE SCALE GENOMIC DNA]</scope>
    <source>
        <strain evidence="2 3">XE</strain>
    </source>
</reference>
<gene>
    <name evidence="2" type="primary">txxe 737-adhP</name>
    <name evidence="2" type="ORF">TXXE_03365</name>
</gene>
<dbReference type="InterPro" id="IPR011032">
    <property type="entry name" value="GroES-like_sf"/>
</dbReference>
<dbReference type="SUPFAM" id="SSF50129">
    <property type="entry name" value="GroES-like"/>
    <property type="match status" value="1"/>
</dbReference>
<proteinExistence type="predicted"/>
<evidence type="ECO:0000259" key="1">
    <source>
        <dbReference type="SMART" id="SM00829"/>
    </source>
</evidence>
<dbReference type="GO" id="GO:0004022">
    <property type="term" value="F:alcohol dehydrogenase (NAD+) activity"/>
    <property type="evidence" value="ECO:0007669"/>
    <property type="project" value="UniProtKB-EC"/>
</dbReference>
<evidence type="ECO:0000313" key="3">
    <source>
        <dbReference type="Proteomes" id="UP000681526"/>
    </source>
</evidence>
<dbReference type="SMART" id="SM00829">
    <property type="entry name" value="PKS_ER"/>
    <property type="match status" value="1"/>
</dbReference>
<dbReference type="EMBL" id="CAJRAY010000017">
    <property type="protein sequence ID" value="CAG5079597.1"/>
    <property type="molecule type" value="Genomic_DNA"/>
</dbReference>
<keyword evidence="3" id="KW-1185">Reference proteome</keyword>
<dbReference type="RefSeq" id="WP_213483466.1">
    <property type="nucleotide sequence ID" value="NZ_CAJRAY010000017.1"/>
</dbReference>
<dbReference type="Pfam" id="PF00107">
    <property type="entry name" value="ADH_zinc_N"/>
    <property type="match status" value="1"/>
</dbReference>
<dbReference type="CDD" id="cd08276">
    <property type="entry name" value="MDR7"/>
    <property type="match status" value="1"/>
</dbReference>
<dbReference type="InterPro" id="IPR013154">
    <property type="entry name" value="ADH-like_N"/>
</dbReference>
<keyword evidence="2" id="KW-0560">Oxidoreductase</keyword>
<sequence>MKAYELQGFGLDNLRLVERPVPVPGPGEALIRMRAVTLNPRDLGVIDGFYFPDLKFPVIPVSDGVGEIVELGPGVQRFRVGDRVAGTFAQGWIHGDPPIGWHTRSLGAPLDGVLAEYVVLPESGIVRVPPHLTDAEAAALPIAGLTAWQAIAEVGRVRAGDAVVVQGTGGVSVFALQFAKLHGARVFVVSGSQAKLERALQLGADAGVLYTEEPDWDRNVIEWTDGRGADLVVDIGGAATLNRSVAAIRPGGAVCLIGIMSGSAAEGLQLVPTFLKRARLQGINVGSREMFEAMNRAIAANGLRPVIDSVYSFDQAIAAFAKLGEGRHFGKIAIAF</sequence>
<dbReference type="EC" id="1.1.1.1" evidence="2"/>
<protein>
    <submittedName>
        <fullName evidence="2">Zn-dependent alcohol dehydrogenase</fullName>
        <ecNumber evidence="2">1.1.1.1</ecNumber>
    </submittedName>
</protein>
<feature type="domain" description="Enoyl reductase (ER)" evidence="1">
    <location>
        <begin position="10"/>
        <end position="334"/>
    </location>
</feature>
<dbReference type="InterPro" id="IPR036291">
    <property type="entry name" value="NAD(P)-bd_dom_sf"/>
</dbReference>
<organism evidence="2 3">
    <name type="scientific">Thermobacillus xylanilyticus</name>
    <dbReference type="NCBI Taxonomy" id="76633"/>
    <lineage>
        <taxon>Bacteria</taxon>
        <taxon>Bacillati</taxon>
        <taxon>Bacillota</taxon>
        <taxon>Bacilli</taxon>
        <taxon>Bacillales</taxon>
        <taxon>Paenibacillaceae</taxon>
        <taxon>Thermobacillus</taxon>
    </lineage>
</organism>
<dbReference type="PANTHER" id="PTHR45033">
    <property type="match status" value="1"/>
</dbReference>
<dbReference type="InterPro" id="IPR020843">
    <property type="entry name" value="ER"/>
</dbReference>
<dbReference type="Gene3D" id="3.90.180.10">
    <property type="entry name" value="Medium-chain alcohol dehydrogenases, catalytic domain"/>
    <property type="match status" value="1"/>
</dbReference>
<dbReference type="Pfam" id="PF08240">
    <property type="entry name" value="ADH_N"/>
    <property type="match status" value="1"/>
</dbReference>